<evidence type="ECO:0000256" key="2">
    <source>
        <dbReference type="SAM" id="SignalP"/>
    </source>
</evidence>
<protein>
    <submittedName>
        <fullName evidence="3">Uncharacterized protein</fullName>
    </submittedName>
</protein>
<comment type="caution">
    <text evidence="3">The sequence shown here is derived from an EMBL/GenBank/DDBJ whole genome shotgun (WGS) entry which is preliminary data.</text>
</comment>
<evidence type="ECO:0000313" key="3">
    <source>
        <dbReference type="EMBL" id="KAK4459990.1"/>
    </source>
</evidence>
<organism evidence="3 4">
    <name type="scientific">Cladorrhinum samala</name>
    <dbReference type="NCBI Taxonomy" id="585594"/>
    <lineage>
        <taxon>Eukaryota</taxon>
        <taxon>Fungi</taxon>
        <taxon>Dikarya</taxon>
        <taxon>Ascomycota</taxon>
        <taxon>Pezizomycotina</taxon>
        <taxon>Sordariomycetes</taxon>
        <taxon>Sordariomycetidae</taxon>
        <taxon>Sordariales</taxon>
        <taxon>Podosporaceae</taxon>
        <taxon>Cladorrhinum</taxon>
    </lineage>
</organism>
<sequence length="332" mass="35533">MFWPRTLVASLLAIGAHAGIVDLIVEGMARDSPAVERRLQEIAKASIMARGYIEVRQSTGQGSNTPLNSDGSINMEAWNEAANQACRESLRAIQTATNPSGTCVCYNLPALNNVTGTFEADLRLFQLSQPSGDFSGITQDKIEVGLTYQGASVSPVASGSKAVVPGAGISARQENNATGSGELPLLQSYLFVGQVDKDAMEGEITMAQLQALVMPVVTLSAVNNAGQKVETNVSMNEAAFVAGVFSQEVVMSTFRQAELAVEEEMQRLKNGEVAFVLPGVQILIFPTGLIITSVWTVLGCAAYAYGTFARYNFRESHRRMVARAQKGTMARI</sequence>
<proteinExistence type="predicted"/>
<accession>A0AAV9HIR2</accession>
<keyword evidence="2" id="KW-0732">Signal</keyword>
<keyword evidence="1" id="KW-0812">Transmembrane</keyword>
<keyword evidence="1" id="KW-1133">Transmembrane helix</keyword>
<feature type="transmembrane region" description="Helical" evidence="1">
    <location>
        <begin position="283"/>
        <end position="305"/>
    </location>
</feature>
<evidence type="ECO:0000256" key="1">
    <source>
        <dbReference type="SAM" id="Phobius"/>
    </source>
</evidence>
<dbReference type="EMBL" id="MU865022">
    <property type="protein sequence ID" value="KAK4459990.1"/>
    <property type="molecule type" value="Genomic_DNA"/>
</dbReference>
<name>A0AAV9HIR2_9PEZI</name>
<feature type="signal peptide" evidence="2">
    <location>
        <begin position="1"/>
        <end position="18"/>
    </location>
</feature>
<keyword evidence="4" id="KW-1185">Reference proteome</keyword>
<feature type="chain" id="PRO_5043922708" evidence="2">
    <location>
        <begin position="19"/>
        <end position="332"/>
    </location>
</feature>
<reference evidence="3" key="2">
    <citation type="submission" date="2023-06" db="EMBL/GenBank/DDBJ databases">
        <authorList>
            <consortium name="Lawrence Berkeley National Laboratory"/>
            <person name="Mondo S.J."/>
            <person name="Hensen N."/>
            <person name="Bonometti L."/>
            <person name="Westerberg I."/>
            <person name="Brannstrom I.O."/>
            <person name="Guillou S."/>
            <person name="Cros-Aarteil S."/>
            <person name="Calhoun S."/>
            <person name="Haridas S."/>
            <person name="Kuo A."/>
            <person name="Pangilinan J."/>
            <person name="Riley R."/>
            <person name="Labutti K."/>
            <person name="Andreopoulos B."/>
            <person name="Lipzen A."/>
            <person name="Chen C."/>
            <person name="Yanf M."/>
            <person name="Daum C."/>
            <person name="Ng V."/>
            <person name="Clum A."/>
            <person name="Steindorff A."/>
            <person name="Ohm R."/>
            <person name="Martin F."/>
            <person name="Silar P."/>
            <person name="Natvig D."/>
            <person name="Lalanne C."/>
            <person name="Gautier V."/>
            <person name="Ament-Velasquez S.L."/>
            <person name="Kruys A."/>
            <person name="Hutchinson M.I."/>
            <person name="Powell A.J."/>
            <person name="Barry K."/>
            <person name="Miller A.N."/>
            <person name="Grigoriev I.V."/>
            <person name="Debuchy R."/>
            <person name="Gladieux P."/>
            <person name="Thoren M.H."/>
            <person name="Johannesson H."/>
        </authorList>
    </citation>
    <scope>NUCLEOTIDE SEQUENCE</scope>
    <source>
        <strain evidence="3">PSN324</strain>
    </source>
</reference>
<dbReference type="AlphaFoldDB" id="A0AAV9HIR2"/>
<gene>
    <name evidence="3" type="ORF">QBC42DRAFT_111297</name>
</gene>
<dbReference type="Proteomes" id="UP001321749">
    <property type="component" value="Unassembled WGS sequence"/>
</dbReference>
<reference evidence="3" key="1">
    <citation type="journal article" date="2023" name="Mol. Phylogenet. Evol.">
        <title>Genome-scale phylogeny and comparative genomics of the fungal order Sordariales.</title>
        <authorList>
            <person name="Hensen N."/>
            <person name="Bonometti L."/>
            <person name="Westerberg I."/>
            <person name="Brannstrom I.O."/>
            <person name="Guillou S."/>
            <person name="Cros-Aarteil S."/>
            <person name="Calhoun S."/>
            <person name="Haridas S."/>
            <person name="Kuo A."/>
            <person name="Mondo S."/>
            <person name="Pangilinan J."/>
            <person name="Riley R."/>
            <person name="LaButti K."/>
            <person name="Andreopoulos B."/>
            <person name="Lipzen A."/>
            <person name="Chen C."/>
            <person name="Yan M."/>
            <person name="Daum C."/>
            <person name="Ng V."/>
            <person name="Clum A."/>
            <person name="Steindorff A."/>
            <person name="Ohm R.A."/>
            <person name="Martin F."/>
            <person name="Silar P."/>
            <person name="Natvig D.O."/>
            <person name="Lalanne C."/>
            <person name="Gautier V."/>
            <person name="Ament-Velasquez S.L."/>
            <person name="Kruys A."/>
            <person name="Hutchinson M.I."/>
            <person name="Powell A.J."/>
            <person name="Barry K."/>
            <person name="Miller A.N."/>
            <person name="Grigoriev I.V."/>
            <person name="Debuchy R."/>
            <person name="Gladieux P."/>
            <person name="Hiltunen Thoren M."/>
            <person name="Johannesson H."/>
        </authorList>
    </citation>
    <scope>NUCLEOTIDE SEQUENCE</scope>
    <source>
        <strain evidence="3">PSN324</strain>
    </source>
</reference>
<keyword evidence="1" id="KW-0472">Membrane</keyword>
<evidence type="ECO:0000313" key="4">
    <source>
        <dbReference type="Proteomes" id="UP001321749"/>
    </source>
</evidence>